<dbReference type="Proteomes" id="UP001209318">
    <property type="component" value="Unassembled WGS sequence"/>
</dbReference>
<dbReference type="PANTHER" id="PTHR21666:SF270">
    <property type="entry name" value="MUREIN HYDROLASE ACTIVATOR ENVC"/>
    <property type="match status" value="1"/>
</dbReference>
<dbReference type="CDD" id="cd00118">
    <property type="entry name" value="LysM"/>
    <property type="match status" value="1"/>
</dbReference>
<dbReference type="RefSeq" id="WP_263072667.1">
    <property type="nucleotide sequence ID" value="NZ_JAOUSF010000002.1"/>
</dbReference>
<accession>A0AAE3IRU4</accession>
<dbReference type="SUPFAM" id="SSF51261">
    <property type="entry name" value="Duplicated hybrid motif"/>
    <property type="match status" value="1"/>
</dbReference>
<dbReference type="Pfam" id="PF01551">
    <property type="entry name" value="Peptidase_M23"/>
    <property type="match status" value="1"/>
</dbReference>
<dbReference type="InterPro" id="IPR011098">
    <property type="entry name" value="G5_dom"/>
</dbReference>
<keyword evidence="5" id="KW-1185">Reference proteome</keyword>
<evidence type="ECO:0000259" key="3">
    <source>
        <dbReference type="PROSITE" id="PS51782"/>
    </source>
</evidence>
<dbReference type="InterPro" id="IPR011055">
    <property type="entry name" value="Dup_hybrid_motif"/>
</dbReference>
<dbReference type="Pfam" id="PF01476">
    <property type="entry name" value="LysM"/>
    <property type="match status" value="1"/>
</dbReference>
<keyword evidence="1" id="KW-0732">Signal</keyword>
<evidence type="ECO:0000259" key="2">
    <source>
        <dbReference type="PROSITE" id="PS51109"/>
    </source>
</evidence>
<dbReference type="InterPro" id="IPR018392">
    <property type="entry name" value="LysM"/>
</dbReference>
<dbReference type="InterPro" id="IPR016047">
    <property type="entry name" value="M23ase_b-sheet_dom"/>
</dbReference>
<evidence type="ECO:0000313" key="5">
    <source>
        <dbReference type="Proteomes" id="UP001209318"/>
    </source>
</evidence>
<evidence type="ECO:0000313" key="4">
    <source>
        <dbReference type="EMBL" id="MCU9613463.1"/>
    </source>
</evidence>
<proteinExistence type="predicted"/>
<dbReference type="SMART" id="SM00257">
    <property type="entry name" value="LysM"/>
    <property type="match status" value="1"/>
</dbReference>
<dbReference type="SMART" id="SM01208">
    <property type="entry name" value="G5"/>
    <property type="match status" value="1"/>
</dbReference>
<feature type="domain" description="G5" evidence="2">
    <location>
        <begin position="286"/>
        <end position="366"/>
    </location>
</feature>
<dbReference type="PANTHER" id="PTHR21666">
    <property type="entry name" value="PEPTIDASE-RELATED"/>
    <property type="match status" value="1"/>
</dbReference>
<name>A0AAE3IRU4_9BACI</name>
<gene>
    <name evidence="4" type="ORF">OEV98_07825</name>
</gene>
<organism evidence="4 5">
    <name type="scientific">Perspicuibacillus lycopersici</name>
    <dbReference type="NCBI Taxonomy" id="1325689"/>
    <lineage>
        <taxon>Bacteria</taxon>
        <taxon>Bacillati</taxon>
        <taxon>Bacillota</taxon>
        <taxon>Bacilli</taxon>
        <taxon>Bacillales</taxon>
        <taxon>Bacillaceae</taxon>
        <taxon>Perspicuibacillus</taxon>
    </lineage>
</organism>
<sequence>MNVQLKENLTKMTDKAAKIRLHSNGVIKKTIIATLVVSTISINTAFANTNNESKLQKIYHVYINDEYLGTVSNKELVEDLVTEKMNAVKEEYKDYDFSLTTDEIVFVPEQMFRESKNEDDQVLNEINNDLAIKVEAVALKIDGKVVTYLENQDKVEEVIDQLKLKYVSDKDLEKLQASADSEVEAPALENGESRLLDVHLSKNVTISMENVKPDQILKTDNVVKLLQKGTLEEKKYSVKEGDVLGSIAEDHGLKLKQLLELNPKIDEDTVLQIGDQLNVTAYEPYLDVVIEKEVFKEEKIDYTTKVVEDSSMFKGDSKVVQEGSEGQKAVTYIISQVNGQEVSKEVKEEKVLKDPVEKIVHKGTKVVPSRGTGSFIWPTNGGYISSTMGYRWGNFHKGIDIARPSNYTIKAADNGKVVSAGWDGDYGNKIVIDHGNGMRTVYAHLSSINVSVGQTVAQGSKIGVMGSTGDSTGTHLHFEVYVNGSLKNPLNYLN</sequence>
<dbReference type="Gene3D" id="2.70.70.10">
    <property type="entry name" value="Glucose Permease (Domain IIA)"/>
    <property type="match status" value="1"/>
</dbReference>
<dbReference type="InterPro" id="IPR050570">
    <property type="entry name" value="Cell_wall_metabolism_enzyme"/>
</dbReference>
<feature type="domain" description="LysM" evidence="3">
    <location>
        <begin position="234"/>
        <end position="279"/>
    </location>
</feature>
<dbReference type="PROSITE" id="PS51109">
    <property type="entry name" value="G5"/>
    <property type="match status" value="1"/>
</dbReference>
<dbReference type="EMBL" id="JAOUSF010000002">
    <property type="protein sequence ID" value="MCU9613463.1"/>
    <property type="molecule type" value="Genomic_DNA"/>
</dbReference>
<reference evidence="4" key="1">
    <citation type="submission" date="2022-10" db="EMBL/GenBank/DDBJ databases">
        <title>Description of Fervidibacillus gen. nov. in the family Fervidibacillaceae fam. nov. with two species, Fervidibacillus albus sp. nov., and Fervidibacillus halotolerans sp. nov., isolated from tidal flat sediments.</title>
        <authorList>
            <person name="Kwon K.K."/>
            <person name="Yang S.-H."/>
        </authorList>
    </citation>
    <scope>NUCLEOTIDE SEQUENCE</scope>
    <source>
        <strain evidence="4">JCM 19140</strain>
    </source>
</reference>
<dbReference type="Gene3D" id="2.20.230.10">
    <property type="entry name" value="Resuscitation-promoting factor rpfb"/>
    <property type="match status" value="1"/>
</dbReference>
<evidence type="ECO:0000256" key="1">
    <source>
        <dbReference type="ARBA" id="ARBA00022729"/>
    </source>
</evidence>
<dbReference type="SUPFAM" id="SSF54106">
    <property type="entry name" value="LysM domain"/>
    <property type="match status" value="1"/>
</dbReference>
<dbReference type="CDD" id="cd12797">
    <property type="entry name" value="M23_peptidase"/>
    <property type="match status" value="1"/>
</dbReference>
<dbReference type="Pfam" id="PF07501">
    <property type="entry name" value="G5"/>
    <property type="match status" value="1"/>
</dbReference>
<dbReference type="Gene3D" id="3.10.350.10">
    <property type="entry name" value="LysM domain"/>
    <property type="match status" value="1"/>
</dbReference>
<dbReference type="GO" id="GO:0004222">
    <property type="term" value="F:metalloendopeptidase activity"/>
    <property type="evidence" value="ECO:0007669"/>
    <property type="project" value="TreeGrafter"/>
</dbReference>
<dbReference type="PROSITE" id="PS51782">
    <property type="entry name" value="LYSM"/>
    <property type="match status" value="1"/>
</dbReference>
<dbReference type="AlphaFoldDB" id="A0AAE3IRU4"/>
<dbReference type="InterPro" id="IPR036779">
    <property type="entry name" value="LysM_dom_sf"/>
</dbReference>
<comment type="caution">
    <text evidence="4">The sequence shown here is derived from an EMBL/GenBank/DDBJ whole genome shotgun (WGS) entry which is preliminary data.</text>
</comment>
<protein>
    <submittedName>
        <fullName evidence="4">M23 family metallopeptidase</fullName>
    </submittedName>
</protein>